<dbReference type="PANTHER" id="PTHR21197:SF0">
    <property type="entry name" value="UDP-GALACTOPYRANOSE MUTASE"/>
    <property type="match status" value="1"/>
</dbReference>
<evidence type="ECO:0000313" key="8">
    <source>
        <dbReference type="Proteomes" id="UP000073604"/>
    </source>
</evidence>
<dbReference type="KEGG" id="tpep:A0127_06540"/>
<dbReference type="InterPro" id="IPR015899">
    <property type="entry name" value="UDP-GalPyranose_mutase_C"/>
</dbReference>
<proteinExistence type="inferred from homology"/>
<dbReference type="InterPro" id="IPR004379">
    <property type="entry name" value="UDP-GALP_mutase"/>
</dbReference>
<dbReference type="Pfam" id="PF03275">
    <property type="entry name" value="GLF"/>
    <property type="match status" value="1"/>
</dbReference>
<keyword evidence="5" id="KW-0413">Isomerase</keyword>
<dbReference type="NCBIfam" id="TIGR00031">
    <property type="entry name" value="UDP-GALP_mutase"/>
    <property type="match status" value="1"/>
</dbReference>
<accession>A0A142CVQ2</accession>
<dbReference type="EMBL" id="CP014750">
    <property type="protein sequence ID" value="AMQ18854.1"/>
    <property type="molecule type" value="Genomic_DNA"/>
</dbReference>
<dbReference type="OrthoDB" id="11867at2157"/>
<keyword evidence="3" id="KW-0285">Flavoprotein</keyword>
<dbReference type="Gene3D" id="3.40.50.720">
    <property type="entry name" value="NAD(P)-binding Rossmann-like Domain"/>
    <property type="match status" value="3"/>
</dbReference>
<gene>
    <name evidence="7" type="ORF">A0127_06540</name>
</gene>
<dbReference type="STRING" id="53952.A0127_06540"/>
<evidence type="ECO:0000256" key="3">
    <source>
        <dbReference type="ARBA" id="ARBA00022630"/>
    </source>
</evidence>
<dbReference type="SUPFAM" id="SSF54373">
    <property type="entry name" value="FAD-linked reductases, C-terminal domain"/>
    <property type="match status" value="1"/>
</dbReference>
<dbReference type="Pfam" id="PF13450">
    <property type="entry name" value="NAD_binding_8"/>
    <property type="match status" value="1"/>
</dbReference>
<feature type="domain" description="UDP-galactopyranose mutase C-terminal" evidence="6">
    <location>
        <begin position="155"/>
        <end position="371"/>
    </location>
</feature>
<evidence type="ECO:0000259" key="6">
    <source>
        <dbReference type="Pfam" id="PF03275"/>
    </source>
</evidence>
<evidence type="ECO:0000256" key="1">
    <source>
        <dbReference type="ARBA" id="ARBA00001974"/>
    </source>
</evidence>
<sequence>MFDVVVVGSGFAGSVLAERLSNVLRKRVLIIEKRPHIGGNSYDYYNEEGLLVHKYGPHVFRTNSKEVFEYLSKFTEWIPYQHKVLANINGTKVPVPFNLNSLYKLFPAETARSLELKLVKHFGYGTRIPILKLKKVADELGDKDLKSLANFVYEKVYLNYTLKQWEESPEELIGVLDRVPVVLSRDNRYFNDKYQAMPKYGYTTLFYKMLLNPNIKILLNTDYKEVLEVDIDTGEVSLFGKPWKGILIYTGPIDYFFDYEFGELPYRSLEFKFETYNVEYFLDAAVENYPNEYDFTRITEFKRLTFQKHPKTTVAYEYPRKYIPSKNEPYYPIPRKENLRRYQLYNERARLLNNKSKTRFIFIGRLAEYKYYTMSDVIQRALDEFKKLMGANKI</sequence>
<evidence type="ECO:0000313" key="7">
    <source>
        <dbReference type="EMBL" id="AMQ18854.1"/>
    </source>
</evidence>
<keyword evidence="4" id="KW-0274">FAD</keyword>
<comment type="cofactor">
    <cofactor evidence="1">
        <name>FAD</name>
        <dbReference type="ChEBI" id="CHEBI:57692"/>
    </cofactor>
</comment>
<protein>
    <submittedName>
        <fullName evidence="7">UDP-galactopyranose mutase</fullName>
    </submittedName>
</protein>
<evidence type="ECO:0000256" key="2">
    <source>
        <dbReference type="ARBA" id="ARBA00009321"/>
    </source>
</evidence>
<evidence type="ECO:0000256" key="4">
    <source>
        <dbReference type="ARBA" id="ARBA00022827"/>
    </source>
</evidence>
<evidence type="ECO:0000256" key="5">
    <source>
        <dbReference type="ARBA" id="ARBA00023235"/>
    </source>
</evidence>
<dbReference type="SUPFAM" id="SSF51971">
    <property type="entry name" value="Nucleotide-binding domain"/>
    <property type="match status" value="1"/>
</dbReference>
<dbReference type="GeneID" id="27140190"/>
<dbReference type="GO" id="GO:0050660">
    <property type="term" value="F:flavin adenine dinucleotide binding"/>
    <property type="evidence" value="ECO:0007669"/>
    <property type="project" value="TreeGrafter"/>
</dbReference>
<reference evidence="8" key="1">
    <citation type="submission" date="2016-03" db="EMBL/GenBank/DDBJ databases">
        <authorList>
            <person name="Oger P.M."/>
        </authorList>
    </citation>
    <scope>NUCLEOTIDE SEQUENCE [LARGE SCALE GENOMIC DNA]</scope>
    <source>
        <strain evidence="8">OG-1</strain>
    </source>
</reference>
<dbReference type="PANTHER" id="PTHR21197">
    <property type="entry name" value="UDP-GALACTOPYRANOSE MUTASE"/>
    <property type="match status" value="1"/>
</dbReference>
<dbReference type="RefSeq" id="WP_062389532.1">
    <property type="nucleotide sequence ID" value="NZ_CP014750.1"/>
</dbReference>
<dbReference type="GO" id="GO:0005829">
    <property type="term" value="C:cytosol"/>
    <property type="evidence" value="ECO:0007669"/>
    <property type="project" value="TreeGrafter"/>
</dbReference>
<dbReference type="GO" id="GO:0008767">
    <property type="term" value="F:UDP-galactopyranose mutase activity"/>
    <property type="evidence" value="ECO:0007669"/>
    <property type="project" value="InterPro"/>
</dbReference>
<name>A0A142CVQ2_9EURY</name>
<keyword evidence="8" id="KW-1185">Reference proteome</keyword>
<organism evidence="7 8">
    <name type="scientific">Thermococcus peptonophilus</name>
    <dbReference type="NCBI Taxonomy" id="53952"/>
    <lineage>
        <taxon>Archaea</taxon>
        <taxon>Methanobacteriati</taxon>
        <taxon>Methanobacteriota</taxon>
        <taxon>Thermococci</taxon>
        <taxon>Thermococcales</taxon>
        <taxon>Thermococcaceae</taxon>
        <taxon>Thermococcus</taxon>
    </lineage>
</organism>
<dbReference type="AlphaFoldDB" id="A0A142CVQ2"/>
<comment type="similarity">
    <text evidence="2">Belongs to the UDP-galactopyranose/dTDP-fucopyranose mutase family.</text>
</comment>
<dbReference type="Proteomes" id="UP000073604">
    <property type="component" value="Chromosome"/>
</dbReference>